<keyword evidence="3" id="KW-1185">Reference proteome</keyword>
<dbReference type="EMBL" id="JBFOLJ010000009">
    <property type="protein sequence ID" value="KAL2508704.1"/>
    <property type="molecule type" value="Genomic_DNA"/>
</dbReference>
<feature type="region of interest" description="Disordered" evidence="1">
    <location>
        <begin position="1"/>
        <end position="42"/>
    </location>
</feature>
<evidence type="ECO:0000256" key="1">
    <source>
        <dbReference type="SAM" id="MobiDB-lite"/>
    </source>
</evidence>
<dbReference type="AlphaFoldDB" id="A0ABD1T7M2"/>
<evidence type="ECO:0000313" key="3">
    <source>
        <dbReference type="Proteomes" id="UP001604277"/>
    </source>
</evidence>
<evidence type="ECO:0000313" key="2">
    <source>
        <dbReference type="EMBL" id="KAL2508704.1"/>
    </source>
</evidence>
<sequence length="114" mass="13082">MESVQKTKRTDETETQATQHDQTRVGDRADLEHSSRENYSSPNFGVSLLSHTDLPSSAINLTWQDIISSVSRLLHGQIEEAIDAVLNKLDNVEKWVDEQCNGLKRNMDEYFDRF</sequence>
<dbReference type="Proteomes" id="UP001604277">
    <property type="component" value="Unassembled WGS sequence"/>
</dbReference>
<gene>
    <name evidence="2" type="ORF">Fot_32351</name>
</gene>
<feature type="compositionally biased region" description="Basic and acidic residues" evidence="1">
    <location>
        <begin position="21"/>
        <end position="36"/>
    </location>
</feature>
<reference evidence="3" key="1">
    <citation type="submission" date="2024-07" db="EMBL/GenBank/DDBJ databases">
        <title>Two chromosome-level genome assemblies of Korean endemic species Abeliophyllum distichum and Forsythia ovata (Oleaceae).</title>
        <authorList>
            <person name="Jang H."/>
        </authorList>
    </citation>
    <scope>NUCLEOTIDE SEQUENCE [LARGE SCALE GENOMIC DNA]</scope>
</reference>
<organism evidence="2 3">
    <name type="scientific">Forsythia ovata</name>
    <dbReference type="NCBI Taxonomy" id="205694"/>
    <lineage>
        <taxon>Eukaryota</taxon>
        <taxon>Viridiplantae</taxon>
        <taxon>Streptophyta</taxon>
        <taxon>Embryophyta</taxon>
        <taxon>Tracheophyta</taxon>
        <taxon>Spermatophyta</taxon>
        <taxon>Magnoliopsida</taxon>
        <taxon>eudicotyledons</taxon>
        <taxon>Gunneridae</taxon>
        <taxon>Pentapetalae</taxon>
        <taxon>asterids</taxon>
        <taxon>lamiids</taxon>
        <taxon>Lamiales</taxon>
        <taxon>Oleaceae</taxon>
        <taxon>Forsythieae</taxon>
        <taxon>Forsythia</taxon>
    </lineage>
</organism>
<protein>
    <submittedName>
        <fullName evidence="2">Uncharacterized protein</fullName>
    </submittedName>
</protein>
<name>A0ABD1T7M2_9LAMI</name>
<comment type="caution">
    <text evidence="2">The sequence shown here is derived from an EMBL/GenBank/DDBJ whole genome shotgun (WGS) entry which is preliminary data.</text>
</comment>
<proteinExistence type="predicted"/>
<accession>A0ABD1T7M2</accession>